<name>A0A8J7M2V7_9BACT</name>
<evidence type="ECO:0000313" key="5">
    <source>
        <dbReference type="Proteomes" id="UP000636888"/>
    </source>
</evidence>
<evidence type="ECO:0000256" key="1">
    <source>
        <dbReference type="SAM" id="MobiDB-lite"/>
    </source>
</evidence>
<keyword evidence="2" id="KW-1133">Transmembrane helix</keyword>
<keyword evidence="5" id="KW-1185">Reference proteome</keyword>
<proteinExistence type="predicted"/>
<organism evidence="4 5">
    <name type="scientific">Geomesophilobacter sediminis</name>
    <dbReference type="NCBI Taxonomy" id="2798584"/>
    <lineage>
        <taxon>Bacteria</taxon>
        <taxon>Pseudomonadati</taxon>
        <taxon>Thermodesulfobacteriota</taxon>
        <taxon>Desulfuromonadia</taxon>
        <taxon>Geobacterales</taxon>
        <taxon>Geobacteraceae</taxon>
        <taxon>Geomesophilobacter</taxon>
    </lineage>
</organism>
<dbReference type="Proteomes" id="UP000636888">
    <property type="component" value="Unassembled WGS sequence"/>
</dbReference>
<feature type="compositionally biased region" description="Low complexity" evidence="1">
    <location>
        <begin position="63"/>
        <end position="92"/>
    </location>
</feature>
<reference evidence="4" key="1">
    <citation type="submission" date="2020-12" db="EMBL/GenBank/DDBJ databases">
        <title>Geomonas sp. Red875, isolated from river sediment.</title>
        <authorList>
            <person name="Xu Z."/>
            <person name="Zhang Z."/>
            <person name="Masuda Y."/>
            <person name="Itoh H."/>
            <person name="Senoo K."/>
        </authorList>
    </citation>
    <scope>NUCLEOTIDE SEQUENCE</scope>
    <source>
        <strain evidence="4">Red875</strain>
    </source>
</reference>
<feature type="compositionally biased region" description="Low complexity" evidence="1">
    <location>
        <begin position="129"/>
        <end position="142"/>
    </location>
</feature>
<accession>A0A8J7M2V7</accession>
<feature type="transmembrane region" description="Helical" evidence="2">
    <location>
        <begin position="319"/>
        <end position="342"/>
    </location>
</feature>
<evidence type="ECO:0000256" key="2">
    <source>
        <dbReference type="SAM" id="Phobius"/>
    </source>
</evidence>
<evidence type="ECO:0000259" key="3">
    <source>
        <dbReference type="Pfam" id="PF12773"/>
    </source>
</evidence>
<dbReference type="InterPro" id="IPR025874">
    <property type="entry name" value="DZR"/>
</dbReference>
<keyword evidence="2" id="KW-0812">Transmembrane</keyword>
<dbReference type="AlphaFoldDB" id="A0A8J7M2V7"/>
<feature type="region of interest" description="Disordered" evidence="1">
    <location>
        <begin position="62"/>
        <end position="159"/>
    </location>
</feature>
<dbReference type="Pfam" id="PF12773">
    <property type="entry name" value="DZR"/>
    <property type="match status" value="1"/>
</dbReference>
<feature type="domain" description="DZANK-type" evidence="3">
    <location>
        <begin position="6"/>
        <end position="52"/>
    </location>
</feature>
<protein>
    <submittedName>
        <fullName evidence="4">Zinc ribbon domain-containing protein</fullName>
    </submittedName>
</protein>
<gene>
    <name evidence="4" type="ORF">JFN93_22155</name>
</gene>
<dbReference type="RefSeq" id="WP_199386565.1">
    <property type="nucleotide sequence ID" value="NZ_JAEMHM010000023.1"/>
</dbReference>
<keyword evidence="2" id="KW-0472">Membrane</keyword>
<comment type="caution">
    <text evidence="4">The sequence shown here is derived from an EMBL/GenBank/DDBJ whole genome shotgun (WGS) entry which is preliminary data.</text>
</comment>
<sequence length="346" mass="36282">MSNTTCVECNSEIPEGTELCPECGFPTEAGKATCPECLNPVDLSQEACPECGFPLDSLRQGGAAAEPAVPSEEPAVSAEEPAATEEPAAAEEPAAEEEPAAAEEPAVPPEELARAAADELDEPAPEPAAPLEVEPEAVSAEPEPAETEPPQQAPVPASPLVAQETIVIRKIDTGDDLTEPVLKAQIDSLNQLTDAIAKLIETGGSRASEELAVRINELVTGAEAGKNEMLTDLIASIGNFVETSEKIKDEMLTDLKEQSLTAVSTIQQVAESFASETQAAAEGIKEAQKGAIAEINNLAQQIKAAAAREAAPKSDFGEYLFYICLVVLFFTAMNIVATAYVVKLVR</sequence>
<evidence type="ECO:0000313" key="4">
    <source>
        <dbReference type="EMBL" id="MBJ6727426.1"/>
    </source>
</evidence>
<dbReference type="EMBL" id="JAEMHM010000023">
    <property type="protein sequence ID" value="MBJ6727426.1"/>
    <property type="molecule type" value="Genomic_DNA"/>
</dbReference>